<evidence type="ECO:0000313" key="1">
    <source>
        <dbReference type="EMBL" id="GAK65119.1"/>
    </source>
</evidence>
<reference evidence="1" key="1">
    <citation type="submission" date="2014-07" db="EMBL/GenBank/DDBJ databases">
        <title>Draft genome sequence of the yeast Pseudozyma antarctica JCM 10317 known as a producer of lipase B which used in a wide range of industrial applications.</title>
        <authorList>
            <person name="Morita T."/>
            <person name="Saika A."/>
            <person name="Koike H."/>
        </authorList>
    </citation>
    <scope>NUCLEOTIDE SEQUENCE</scope>
    <source>
        <strain evidence="1">JCM 10317</strain>
    </source>
</reference>
<dbReference type="AlphaFoldDB" id="A0A081CEM3"/>
<dbReference type="EMBL" id="DF830074">
    <property type="protein sequence ID" value="GAK65119.1"/>
    <property type="molecule type" value="Genomic_DNA"/>
</dbReference>
<dbReference type="Proteomes" id="UP000053758">
    <property type="component" value="Unassembled WGS sequence"/>
</dbReference>
<dbReference type="HOGENOM" id="CLU_078551_0_0_1"/>
<dbReference type="RefSeq" id="XP_014656906.1">
    <property type="nucleotide sequence ID" value="XM_014801420.1"/>
</dbReference>
<protein>
    <submittedName>
        <fullName evidence="1">Uncharacterized protein</fullName>
    </submittedName>
</protein>
<gene>
    <name evidence="1" type="ORF">PAN0_007c3336</name>
</gene>
<keyword evidence="2" id="KW-1185">Reference proteome</keyword>
<organism evidence="1">
    <name type="scientific">Pseudozyma antarctica</name>
    <name type="common">Yeast</name>
    <name type="synonym">Candida antarctica</name>
    <dbReference type="NCBI Taxonomy" id="84753"/>
    <lineage>
        <taxon>Eukaryota</taxon>
        <taxon>Fungi</taxon>
        <taxon>Dikarya</taxon>
        <taxon>Basidiomycota</taxon>
        <taxon>Ustilaginomycotina</taxon>
        <taxon>Ustilaginomycetes</taxon>
        <taxon>Ustilaginales</taxon>
        <taxon>Ustilaginaceae</taxon>
        <taxon>Moesziomyces</taxon>
    </lineage>
</organism>
<evidence type="ECO:0000313" key="2">
    <source>
        <dbReference type="Proteomes" id="UP000053758"/>
    </source>
</evidence>
<accession>A0A081CEM3</accession>
<name>A0A081CEM3_PSEA2</name>
<proteinExistence type="predicted"/>
<sequence>MSDLGIQAHLERRWGASDPVSLVSPNRFQPASFSPAFPVTPYRYRAVSLATTANAAAGMRSIHSKADKPFKDQIPPIYTGRHLWSDIRPTTSNMLPSPLVAYEELPLPNSDRAELPSCTVRWRFTGRFSLNREEDIARGSIRLQVRRFLASNNSVNTSCMVNFPRGVGRGRVVEVTVSPENLDTVAAVQLVFNGSQLQRLFVGPDLPRTSLVIEVLGIPLPLRTAWFETAANIASLLQPHVRVHDIWVAQKSYANDPTPPEDTNNMVALASLSPGEDGGVDPYSFHSLPDYLNVGGAECKLVYARRLS</sequence>
<dbReference type="GeneID" id="26304032"/>